<dbReference type="GO" id="GO:0008444">
    <property type="term" value="F:CDP-diacylglycerol-glycerol-3-phosphate 3-phosphatidyltransferase activity"/>
    <property type="evidence" value="ECO:0007669"/>
    <property type="project" value="InterPro"/>
</dbReference>
<keyword evidence="5 11" id="KW-0812">Transmembrane</keyword>
<keyword evidence="8 11" id="KW-0472">Membrane</keyword>
<feature type="transmembrane region" description="Helical" evidence="11">
    <location>
        <begin position="160"/>
        <end position="180"/>
    </location>
</feature>
<evidence type="ECO:0000256" key="4">
    <source>
        <dbReference type="ARBA" id="ARBA00022679"/>
    </source>
</evidence>
<dbReference type="InterPro" id="IPR048254">
    <property type="entry name" value="CDP_ALCOHOL_P_TRANSF_CS"/>
</dbReference>
<feature type="transmembrane region" description="Helical" evidence="11">
    <location>
        <begin position="81"/>
        <end position="99"/>
    </location>
</feature>
<keyword evidence="9" id="KW-0594">Phospholipid biosynthesis</keyword>
<dbReference type="InterPro" id="IPR050324">
    <property type="entry name" value="CDP-alcohol_PTase-I"/>
</dbReference>
<feature type="transmembrane region" description="Helical" evidence="11">
    <location>
        <begin position="12"/>
        <end position="34"/>
    </location>
</feature>
<evidence type="ECO:0000256" key="3">
    <source>
        <dbReference type="ARBA" id="ARBA00022516"/>
    </source>
</evidence>
<dbReference type="AlphaFoldDB" id="A0A6J7MDL9"/>
<keyword evidence="4" id="KW-0808">Transferase</keyword>
<feature type="transmembrane region" description="Helical" evidence="11">
    <location>
        <begin position="40"/>
        <end position="60"/>
    </location>
</feature>
<organism evidence="13">
    <name type="scientific">freshwater metagenome</name>
    <dbReference type="NCBI Taxonomy" id="449393"/>
    <lineage>
        <taxon>unclassified sequences</taxon>
        <taxon>metagenomes</taxon>
        <taxon>ecological metagenomes</taxon>
    </lineage>
</organism>
<evidence type="ECO:0000256" key="8">
    <source>
        <dbReference type="ARBA" id="ARBA00023136"/>
    </source>
</evidence>
<dbReference type="InterPro" id="IPR004570">
    <property type="entry name" value="Phosphatidylglycerol_P_synth"/>
</dbReference>
<dbReference type="EMBL" id="CAFBOF010000020">
    <property type="protein sequence ID" value="CAB4979061.1"/>
    <property type="molecule type" value="Genomic_DNA"/>
</dbReference>
<dbReference type="GO" id="GO:0016020">
    <property type="term" value="C:membrane"/>
    <property type="evidence" value="ECO:0007669"/>
    <property type="project" value="UniProtKB-SubCell"/>
</dbReference>
<name>A0A6J7MDL9_9ZZZZ</name>
<feature type="transmembrane region" description="Helical" evidence="11">
    <location>
        <begin position="105"/>
        <end position="124"/>
    </location>
</feature>
<protein>
    <submittedName>
        <fullName evidence="13">Unannotated protein</fullName>
    </submittedName>
</protein>
<evidence type="ECO:0000256" key="7">
    <source>
        <dbReference type="ARBA" id="ARBA00023098"/>
    </source>
</evidence>
<evidence type="ECO:0000256" key="5">
    <source>
        <dbReference type="ARBA" id="ARBA00022692"/>
    </source>
</evidence>
<evidence type="ECO:0000313" key="12">
    <source>
        <dbReference type="EMBL" id="CAB4735833.1"/>
    </source>
</evidence>
<dbReference type="InterPro" id="IPR043130">
    <property type="entry name" value="CDP-OH_PTrfase_TM_dom"/>
</dbReference>
<dbReference type="PANTHER" id="PTHR14269">
    <property type="entry name" value="CDP-DIACYLGLYCEROL--GLYCEROL-3-PHOSPHATE 3-PHOSPHATIDYLTRANSFERASE-RELATED"/>
    <property type="match status" value="1"/>
</dbReference>
<keyword evidence="3" id="KW-0444">Lipid biosynthesis</keyword>
<dbReference type="Gene3D" id="1.20.120.1760">
    <property type="match status" value="1"/>
</dbReference>
<gene>
    <name evidence="12" type="ORF">UFOPK2683_01579</name>
    <name evidence="13" type="ORF">UFOPK3897_00996</name>
    <name evidence="14" type="ORF">UFOPK4121_01251</name>
</gene>
<keyword evidence="6 11" id="KW-1133">Transmembrane helix</keyword>
<evidence type="ECO:0000256" key="10">
    <source>
        <dbReference type="ARBA" id="ARBA00023264"/>
    </source>
</evidence>
<dbReference type="PROSITE" id="PS00379">
    <property type="entry name" value="CDP_ALCOHOL_P_TRANSF"/>
    <property type="match status" value="1"/>
</dbReference>
<evidence type="ECO:0000256" key="9">
    <source>
        <dbReference type="ARBA" id="ARBA00023209"/>
    </source>
</evidence>
<evidence type="ECO:0000256" key="11">
    <source>
        <dbReference type="SAM" id="Phobius"/>
    </source>
</evidence>
<sequence length="202" mass="21734">MQPEQTSADHGVFTIPNLITVIRLLCIPVFLWLLFALDDLGWAGVLLCVLGATDWIDGWVARRFDQGSEWGKILDPVADRIMLITAAGALVIYGTVPLWVGALILFREIAVALATLTLAAAGAARIDVQWSGKAGAFGIMFALPGFIIVDLLGPGMARDVFVVLTGIATIGGLGFSYFSLFEYLPRARTALVDGRRARKVNS</sequence>
<keyword evidence="7" id="KW-0443">Lipid metabolism</keyword>
<proteinExistence type="inferred from homology"/>
<evidence type="ECO:0000256" key="1">
    <source>
        <dbReference type="ARBA" id="ARBA00004141"/>
    </source>
</evidence>
<dbReference type="InterPro" id="IPR000462">
    <property type="entry name" value="CDP-OH_P_trans"/>
</dbReference>
<dbReference type="GO" id="GO:0046474">
    <property type="term" value="P:glycerophospholipid biosynthetic process"/>
    <property type="evidence" value="ECO:0007669"/>
    <property type="project" value="TreeGrafter"/>
</dbReference>
<dbReference type="PIRSF" id="PIRSF000847">
    <property type="entry name" value="Phos_ph_gly_syn"/>
    <property type="match status" value="1"/>
</dbReference>
<comment type="similarity">
    <text evidence="2">Belongs to the CDP-alcohol phosphatidyltransferase class-I family.</text>
</comment>
<dbReference type="EMBL" id="CAFBPQ010000046">
    <property type="protein sequence ID" value="CAB5029749.1"/>
    <property type="molecule type" value="Genomic_DNA"/>
</dbReference>
<reference evidence="13" key="1">
    <citation type="submission" date="2020-05" db="EMBL/GenBank/DDBJ databases">
        <authorList>
            <person name="Chiriac C."/>
            <person name="Salcher M."/>
            <person name="Ghai R."/>
            <person name="Kavagutti S V."/>
        </authorList>
    </citation>
    <scope>NUCLEOTIDE SEQUENCE</scope>
</reference>
<evidence type="ECO:0000256" key="6">
    <source>
        <dbReference type="ARBA" id="ARBA00022989"/>
    </source>
</evidence>
<dbReference type="EMBL" id="CAEZYK010000134">
    <property type="protein sequence ID" value="CAB4735833.1"/>
    <property type="molecule type" value="Genomic_DNA"/>
</dbReference>
<evidence type="ECO:0000256" key="2">
    <source>
        <dbReference type="ARBA" id="ARBA00010441"/>
    </source>
</evidence>
<comment type="subcellular location">
    <subcellularLocation>
        <location evidence="1">Membrane</location>
        <topology evidence="1">Multi-pass membrane protein</topology>
    </subcellularLocation>
</comment>
<dbReference type="Pfam" id="PF01066">
    <property type="entry name" value="CDP-OH_P_transf"/>
    <property type="match status" value="1"/>
</dbReference>
<evidence type="ECO:0000313" key="13">
    <source>
        <dbReference type="EMBL" id="CAB4979061.1"/>
    </source>
</evidence>
<evidence type="ECO:0000313" key="14">
    <source>
        <dbReference type="EMBL" id="CAB5029749.1"/>
    </source>
</evidence>
<accession>A0A6J7MDL9</accession>
<feature type="transmembrane region" description="Helical" evidence="11">
    <location>
        <begin position="136"/>
        <end position="154"/>
    </location>
</feature>
<dbReference type="PANTHER" id="PTHR14269:SF62">
    <property type="entry name" value="CDP-DIACYLGLYCEROL--GLYCEROL-3-PHOSPHATE 3-PHOSPHATIDYLTRANSFERASE 1, CHLOROPLASTIC"/>
    <property type="match status" value="1"/>
</dbReference>
<keyword evidence="10" id="KW-1208">Phospholipid metabolism</keyword>